<dbReference type="Pfam" id="PF13380">
    <property type="entry name" value="CoA_binding_2"/>
    <property type="match status" value="1"/>
</dbReference>
<dbReference type="RefSeq" id="WP_130357281.1">
    <property type="nucleotide sequence ID" value="NZ_SGXC01000001.1"/>
</dbReference>
<dbReference type="SUPFAM" id="SSF51735">
    <property type="entry name" value="NAD(P)-binding Rossmann-fold domains"/>
    <property type="match status" value="1"/>
</dbReference>
<evidence type="ECO:0000313" key="3">
    <source>
        <dbReference type="Proteomes" id="UP000292445"/>
    </source>
</evidence>
<dbReference type="Gene3D" id="3.40.50.261">
    <property type="entry name" value="Succinyl-CoA synthetase domains"/>
    <property type="match status" value="2"/>
</dbReference>
<dbReference type="Pfam" id="PF19045">
    <property type="entry name" value="Ligase_CoA_2"/>
    <property type="match status" value="1"/>
</dbReference>
<dbReference type="InterPro" id="IPR016102">
    <property type="entry name" value="Succinyl-CoA_synth-like"/>
</dbReference>
<dbReference type="Pfam" id="PF13607">
    <property type="entry name" value="Succ_CoA_lig"/>
    <property type="match status" value="1"/>
</dbReference>
<dbReference type="InterPro" id="IPR043938">
    <property type="entry name" value="Ligase_CoA_dom"/>
</dbReference>
<dbReference type="Gene3D" id="3.40.50.720">
    <property type="entry name" value="NAD(P)-binding Rossmann-like Domain"/>
    <property type="match status" value="1"/>
</dbReference>
<dbReference type="PANTHER" id="PTHR42793:SF4">
    <property type="entry name" value="BLL6376 PROTEIN"/>
    <property type="match status" value="1"/>
</dbReference>
<protein>
    <submittedName>
        <fullName evidence="2">Acyl-CoA synthetase (NDP forming)</fullName>
    </submittedName>
</protein>
<dbReference type="SMART" id="SM00881">
    <property type="entry name" value="CoA_binding"/>
    <property type="match status" value="1"/>
</dbReference>
<proteinExistence type="predicted"/>
<evidence type="ECO:0000259" key="1">
    <source>
        <dbReference type="SMART" id="SM00881"/>
    </source>
</evidence>
<dbReference type="InterPro" id="IPR036291">
    <property type="entry name" value="NAD(P)-bd_dom_sf"/>
</dbReference>
<comment type="caution">
    <text evidence="2">The sequence shown here is derived from an EMBL/GenBank/DDBJ whole genome shotgun (WGS) entry which is preliminary data.</text>
</comment>
<dbReference type="GO" id="GO:0043758">
    <property type="term" value="F:acetate-CoA ligase (ADP-forming) activity"/>
    <property type="evidence" value="ECO:0007669"/>
    <property type="project" value="InterPro"/>
</dbReference>
<dbReference type="Proteomes" id="UP000292445">
    <property type="component" value="Unassembled WGS sequence"/>
</dbReference>
<gene>
    <name evidence="2" type="ORF">EV675_2198</name>
</gene>
<dbReference type="SUPFAM" id="SSF52210">
    <property type="entry name" value="Succinyl-CoA synthetase domains"/>
    <property type="match status" value="2"/>
</dbReference>
<dbReference type="InterPro" id="IPR032875">
    <property type="entry name" value="Succ_CoA_lig_flav_dom"/>
</dbReference>
<dbReference type="OrthoDB" id="9807426at2"/>
<dbReference type="InterPro" id="IPR003781">
    <property type="entry name" value="CoA-bd"/>
</dbReference>
<sequence>MNLQGLLEPRSVAIAGASADPSKLSGMILGFLSRSGFQGRVYPINPRYETIADMPCYPSVEALPEAVDLLVCVVPIAAAFDSIEAAARRGVRFCVLMTGGFGEGRSGDEGRARLARLQDLCRETGMHVVGPNTVGMVNFRKRLPLTFADWYGRDTGQRGGVAIVTHSGSVGGLIFSSLQLNRIGVDYWIGLGNEATLETADFIAHFSADPDIHTIICYMEGIRDGRKFIAAAEAARRTGKRIVVLKAGEYPDSVRSTIAHTARHPTDRDVYAGVFRQLGVIQVVSLSELSYVMTLLTSVGDRLGPRVGIISASGGACSVIADHVIQAGLELPELPPALQQTLDRGIPVYGSSSNPVDLSADVVARGEILGHTLAALREDDSINVWMLFGRPIIDRYYPMLIEFVNATGKAMVVCCGVPLAPDVHAALAEHGIAVLLDPELCLRALARIACRPAEEPVPAPPLPARTADARAVHGRQAGELLARHGLDVSASAVPWLRVEIARDRDFGPVIMANWLPAYRVGTHRVVRALPATGADLLALVDDLGEQLQEWPAEPVDIEDALATVVRAYEQSPGVHGLGVEFGGADGRVAVCAAFRRQTQAG</sequence>
<dbReference type="EMBL" id="SGXC01000001">
    <property type="protein sequence ID" value="RZS86164.1"/>
    <property type="molecule type" value="Genomic_DNA"/>
</dbReference>
<evidence type="ECO:0000313" key="2">
    <source>
        <dbReference type="EMBL" id="RZS86164.1"/>
    </source>
</evidence>
<dbReference type="AlphaFoldDB" id="A0A4Q7NLX5"/>
<accession>A0A4Q7NLX5</accession>
<keyword evidence="3" id="KW-1185">Reference proteome</keyword>
<dbReference type="PANTHER" id="PTHR42793">
    <property type="entry name" value="COA BINDING DOMAIN CONTAINING PROTEIN"/>
    <property type="match status" value="1"/>
</dbReference>
<reference evidence="2 3" key="1">
    <citation type="submission" date="2019-02" db="EMBL/GenBank/DDBJ databases">
        <title>Genomic Encyclopedia of Type Strains, Phase IV (KMG-IV): sequencing the most valuable type-strain genomes for metagenomic binning, comparative biology and taxonomic classification.</title>
        <authorList>
            <person name="Goeker M."/>
        </authorList>
    </citation>
    <scope>NUCLEOTIDE SEQUENCE [LARGE SCALE GENOMIC DNA]</scope>
    <source>
        <strain evidence="2 3">K24</strain>
    </source>
</reference>
<organism evidence="2 3">
    <name type="scientific">Pigmentiphaga kullae</name>
    <dbReference type="NCBI Taxonomy" id="151784"/>
    <lineage>
        <taxon>Bacteria</taxon>
        <taxon>Pseudomonadati</taxon>
        <taxon>Pseudomonadota</taxon>
        <taxon>Betaproteobacteria</taxon>
        <taxon>Burkholderiales</taxon>
        <taxon>Alcaligenaceae</taxon>
        <taxon>Pigmentiphaga</taxon>
    </lineage>
</organism>
<name>A0A4Q7NLX5_9BURK</name>
<feature type="domain" description="CoA-binding" evidence="1">
    <location>
        <begin position="6"/>
        <end position="101"/>
    </location>
</feature>